<dbReference type="InterPro" id="IPR050583">
    <property type="entry name" value="Mycobacterial_A85_antigen"/>
</dbReference>
<evidence type="ECO:0000313" key="2">
    <source>
        <dbReference type="Proteomes" id="UP000516046"/>
    </source>
</evidence>
<reference evidence="1 2" key="1">
    <citation type="submission" date="2020-08" db="EMBL/GenBank/DDBJ databases">
        <authorList>
            <person name="Ren C."/>
            <person name="Gu Y."/>
            <person name="Xu Y."/>
        </authorList>
    </citation>
    <scope>NUCLEOTIDE SEQUENCE [LARGE SCALE GENOMIC DNA]</scope>
    <source>
        <strain evidence="1 2">LBM18003</strain>
    </source>
</reference>
<organism evidence="1 2">
    <name type="scientific">Caproicibacterium amylolyticum</name>
    <dbReference type="NCBI Taxonomy" id="2766537"/>
    <lineage>
        <taxon>Bacteria</taxon>
        <taxon>Bacillati</taxon>
        <taxon>Bacillota</taxon>
        <taxon>Clostridia</taxon>
        <taxon>Eubacteriales</taxon>
        <taxon>Oscillospiraceae</taxon>
        <taxon>Caproicibacterium</taxon>
    </lineage>
</organism>
<proteinExistence type="predicted"/>
<dbReference type="SUPFAM" id="SSF53474">
    <property type="entry name" value="alpha/beta-Hydrolases"/>
    <property type="match status" value="1"/>
</dbReference>
<sequence>MAVAEVNFLSESLKKIVPFYAVIPMEQRKKDGNTERFRTLYLLHGYSGNYTDWLFNTRIQQLADWYRVAVIMPSGDNSFYTDNGPKEEHYSTFLTKELPAFTRALFPLSSKREDTLIGGFSMGGYGAFLNGFKHPEVFGSVIALSSAFIVNRVLSLSEGEYDKIESYSFYQSVFGDLSKLRGGECDAGAVAEKLILSGQPVPKLYFACGTEDELIGPNRAMRDRLKKLGADFIYEEGPGEHDWKFWDCHIEHALEALLGKAKR</sequence>
<dbReference type="Pfam" id="PF00756">
    <property type="entry name" value="Esterase"/>
    <property type="match status" value="1"/>
</dbReference>
<name>A0A7G9WGK3_9FIRM</name>
<keyword evidence="2" id="KW-1185">Reference proteome</keyword>
<dbReference type="InterPro" id="IPR029058">
    <property type="entry name" value="AB_hydrolase_fold"/>
</dbReference>
<dbReference type="KEGG" id="caml:H6X83_12960"/>
<protein>
    <submittedName>
        <fullName evidence="1">Acetylesterase</fullName>
    </submittedName>
</protein>
<dbReference type="Gene3D" id="3.40.50.1820">
    <property type="entry name" value="alpha/beta hydrolase"/>
    <property type="match status" value="1"/>
</dbReference>
<gene>
    <name evidence="1" type="ORF">H6X83_12960</name>
</gene>
<dbReference type="PANTHER" id="PTHR48098:SF1">
    <property type="entry name" value="DIACYLGLYCEROL ACYLTRANSFERASE_MYCOLYLTRANSFERASE AG85A"/>
    <property type="match status" value="1"/>
</dbReference>
<accession>A0A7G9WGK3</accession>
<dbReference type="AlphaFoldDB" id="A0A7G9WGK3"/>
<dbReference type="InterPro" id="IPR000801">
    <property type="entry name" value="Esterase-like"/>
</dbReference>
<dbReference type="EMBL" id="CP060696">
    <property type="protein sequence ID" value="QNO17815.1"/>
    <property type="molecule type" value="Genomic_DNA"/>
</dbReference>
<dbReference type="Proteomes" id="UP000516046">
    <property type="component" value="Chromosome"/>
</dbReference>
<dbReference type="GO" id="GO:0016747">
    <property type="term" value="F:acyltransferase activity, transferring groups other than amino-acyl groups"/>
    <property type="evidence" value="ECO:0007669"/>
    <property type="project" value="TreeGrafter"/>
</dbReference>
<evidence type="ECO:0000313" key="1">
    <source>
        <dbReference type="EMBL" id="QNO17815.1"/>
    </source>
</evidence>
<dbReference type="PANTHER" id="PTHR48098">
    <property type="entry name" value="ENTEROCHELIN ESTERASE-RELATED"/>
    <property type="match status" value="1"/>
</dbReference>
<dbReference type="RefSeq" id="WP_212506878.1">
    <property type="nucleotide sequence ID" value="NZ_CP060696.1"/>
</dbReference>